<evidence type="ECO:0000256" key="1">
    <source>
        <dbReference type="ARBA" id="ARBA00023235"/>
    </source>
</evidence>
<dbReference type="InterPro" id="IPR018333">
    <property type="entry name" value="Squalene_cyclase"/>
</dbReference>
<name>A0A7J6EVB2_CANSA</name>
<keyword evidence="1" id="KW-0413">Isomerase</keyword>
<gene>
    <name evidence="2" type="ORF">F8388_008120</name>
</gene>
<dbReference type="Gene3D" id="1.50.10.20">
    <property type="match status" value="1"/>
</dbReference>
<dbReference type="Proteomes" id="UP000525078">
    <property type="component" value="Unassembled WGS sequence"/>
</dbReference>
<sequence>MWRLKIANEDGISENKYLYSTNNFVGRQIWEYHADAGTPEDRAAVEAARLNFYNHRFQVKPSSDLLWRMQFLKEKNFKQRIGGIKIEDNERISYEKATITLKRAVHFVSALQASDGHWPAENTGILFFLPPLVMCLYITGHLNTIFSDEHRKEMLQQRWWMGITHRGTQHHILGLFDWVGCNPMPPEFWILPPFLHIHPALDDMNPMPQESHQLEVRHISSSYQSVAASN</sequence>
<evidence type="ECO:0000313" key="2">
    <source>
        <dbReference type="EMBL" id="KAF4362236.1"/>
    </source>
</evidence>
<dbReference type="GO" id="GO:0005811">
    <property type="term" value="C:lipid droplet"/>
    <property type="evidence" value="ECO:0007669"/>
    <property type="project" value="InterPro"/>
</dbReference>
<protein>
    <submittedName>
        <fullName evidence="2">Uncharacterized protein</fullName>
    </submittedName>
</protein>
<reference evidence="2 3" key="1">
    <citation type="journal article" date="2020" name="bioRxiv">
        <title>Sequence and annotation of 42 cannabis genomes reveals extensive copy number variation in cannabinoid synthesis and pathogen resistance genes.</title>
        <authorList>
            <person name="Mckernan K.J."/>
            <person name="Helbert Y."/>
            <person name="Kane L.T."/>
            <person name="Ebling H."/>
            <person name="Zhang L."/>
            <person name="Liu B."/>
            <person name="Eaton Z."/>
            <person name="Mclaughlin S."/>
            <person name="Kingan S."/>
            <person name="Baybayan P."/>
            <person name="Concepcion G."/>
            <person name="Jordan M."/>
            <person name="Riva A."/>
            <person name="Barbazuk W."/>
            <person name="Harkins T."/>
        </authorList>
    </citation>
    <scope>NUCLEOTIDE SEQUENCE [LARGE SCALE GENOMIC DNA]</scope>
    <source>
        <strain evidence="3">cv. Jamaican Lion 4</strain>
        <tissue evidence="2">Leaf</tissue>
    </source>
</reference>
<proteinExistence type="predicted"/>
<dbReference type="InterPro" id="IPR008930">
    <property type="entry name" value="Terpenoid_cyclase/PrenylTrfase"/>
</dbReference>
<dbReference type="GO" id="GO:0042300">
    <property type="term" value="F:beta-amyrin synthase activity"/>
    <property type="evidence" value="ECO:0007669"/>
    <property type="project" value="TreeGrafter"/>
</dbReference>
<dbReference type="PANTHER" id="PTHR11764">
    <property type="entry name" value="TERPENE CYCLASE/MUTASE FAMILY MEMBER"/>
    <property type="match status" value="1"/>
</dbReference>
<accession>A0A7J6EVB2</accession>
<dbReference type="GO" id="GO:0016104">
    <property type="term" value="P:triterpenoid biosynthetic process"/>
    <property type="evidence" value="ECO:0007669"/>
    <property type="project" value="InterPro"/>
</dbReference>
<dbReference type="EMBL" id="JAATIP010000185">
    <property type="protein sequence ID" value="KAF4362236.1"/>
    <property type="molecule type" value="Genomic_DNA"/>
</dbReference>
<evidence type="ECO:0000313" key="3">
    <source>
        <dbReference type="Proteomes" id="UP000525078"/>
    </source>
</evidence>
<organism evidence="2 3">
    <name type="scientific">Cannabis sativa</name>
    <name type="common">Hemp</name>
    <name type="synonym">Marijuana</name>
    <dbReference type="NCBI Taxonomy" id="3483"/>
    <lineage>
        <taxon>Eukaryota</taxon>
        <taxon>Viridiplantae</taxon>
        <taxon>Streptophyta</taxon>
        <taxon>Embryophyta</taxon>
        <taxon>Tracheophyta</taxon>
        <taxon>Spermatophyta</taxon>
        <taxon>Magnoliopsida</taxon>
        <taxon>eudicotyledons</taxon>
        <taxon>Gunneridae</taxon>
        <taxon>Pentapetalae</taxon>
        <taxon>rosids</taxon>
        <taxon>fabids</taxon>
        <taxon>Rosales</taxon>
        <taxon>Cannabaceae</taxon>
        <taxon>Cannabis</taxon>
    </lineage>
</organism>
<dbReference type="PANTHER" id="PTHR11764:SF58">
    <property type="entry name" value="BETA-AMYRIN SYNTHASE-RELATED"/>
    <property type="match status" value="1"/>
</dbReference>
<dbReference type="SUPFAM" id="SSF48239">
    <property type="entry name" value="Terpenoid cyclases/Protein prenyltransferases"/>
    <property type="match status" value="1"/>
</dbReference>
<dbReference type="AlphaFoldDB" id="A0A7J6EVB2"/>
<comment type="caution">
    <text evidence="2">The sequence shown here is derived from an EMBL/GenBank/DDBJ whole genome shotgun (WGS) entry which is preliminary data.</text>
</comment>